<reference evidence="4" key="1">
    <citation type="journal article" date="2020" name="Stud. Mycol.">
        <title>101 Dothideomycetes genomes: a test case for predicting lifestyles and emergence of pathogens.</title>
        <authorList>
            <person name="Haridas S."/>
            <person name="Albert R."/>
            <person name="Binder M."/>
            <person name="Bloem J."/>
            <person name="Labutti K."/>
            <person name="Salamov A."/>
            <person name="Andreopoulos B."/>
            <person name="Baker S."/>
            <person name="Barry K."/>
            <person name="Bills G."/>
            <person name="Bluhm B."/>
            <person name="Cannon C."/>
            <person name="Castanera R."/>
            <person name="Culley D."/>
            <person name="Daum C."/>
            <person name="Ezra D."/>
            <person name="Gonzalez J."/>
            <person name="Henrissat B."/>
            <person name="Kuo A."/>
            <person name="Liang C."/>
            <person name="Lipzen A."/>
            <person name="Lutzoni F."/>
            <person name="Magnuson J."/>
            <person name="Mondo S."/>
            <person name="Nolan M."/>
            <person name="Ohm R."/>
            <person name="Pangilinan J."/>
            <person name="Park H.-J."/>
            <person name="Ramirez L."/>
            <person name="Alfaro M."/>
            <person name="Sun H."/>
            <person name="Tritt A."/>
            <person name="Yoshinaga Y."/>
            <person name="Zwiers L.-H."/>
            <person name="Turgeon B."/>
            <person name="Goodwin S."/>
            <person name="Spatafora J."/>
            <person name="Crous P."/>
            <person name="Grigoriev I."/>
        </authorList>
    </citation>
    <scope>NUCLEOTIDE SEQUENCE</scope>
    <source>
        <strain evidence="4">CBS 121739</strain>
    </source>
</reference>
<dbReference type="InterPro" id="IPR018793">
    <property type="entry name" value="Cyt_c_oxidase_assmbl_Pet191"/>
</dbReference>
<evidence type="ECO:0000256" key="3">
    <source>
        <dbReference type="SAM" id="MobiDB-lite"/>
    </source>
</evidence>
<dbReference type="GO" id="GO:0005739">
    <property type="term" value="C:mitochondrion"/>
    <property type="evidence" value="ECO:0007669"/>
    <property type="project" value="TreeGrafter"/>
</dbReference>
<name>A0A6A6WCP0_9PEZI</name>
<evidence type="ECO:0000313" key="4">
    <source>
        <dbReference type="EMBL" id="KAF2758871.1"/>
    </source>
</evidence>
<keyword evidence="5" id="KW-1185">Reference proteome</keyword>
<proteinExistence type="inferred from homology"/>
<comment type="similarity">
    <text evidence="1">Belongs to the PET191 family.</text>
</comment>
<evidence type="ECO:0008006" key="6">
    <source>
        <dbReference type="Google" id="ProtNLM"/>
    </source>
</evidence>
<dbReference type="AlphaFoldDB" id="A0A6A6WCP0"/>
<dbReference type="GeneID" id="54484795"/>
<dbReference type="OrthoDB" id="282149at2759"/>
<organism evidence="4 5">
    <name type="scientific">Pseudovirgaria hyperparasitica</name>
    <dbReference type="NCBI Taxonomy" id="470096"/>
    <lineage>
        <taxon>Eukaryota</taxon>
        <taxon>Fungi</taxon>
        <taxon>Dikarya</taxon>
        <taxon>Ascomycota</taxon>
        <taxon>Pezizomycotina</taxon>
        <taxon>Dothideomycetes</taxon>
        <taxon>Dothideomycetes incertae sedis</taxon>
        <taxon>Acrospermales</taxon>
        <taxon>Acrospermaceae</taxon>
        <taxon>Pseudovirgaria</taxon>
    </lineage>
</organism>
<dbReference type="PANTHER" id="PTHR28627">
    <property type="entry name" value="CYTOCHROME C OXIDASE ASSEMBLY FACTOR 5"/>
    <property type="match status" value="1"/>
</dbReference>
<dbReference type="RefSeq" id="XP_033601322.1">
    <property type="nucleotide sequence ID" value="XM_033743741.1"/>
</dbReference>
<dbReference type="GO" id="GO:0033617">
    <property type="term" value="P:mitochondrial respiratory chain complex IV assembly"/>
    <property type="evidence" value="ECO:0007669"/>
    <property type="project" value="TreeGrafter"/>
</dbReference>
<accession>A0A6A6WCP0</accession>
<feature type="region of interest" description="Disordered" evidence="3">
    <location>
        <begin position="93"/>
        <end position="137"/>
    </location>
</feature>
<evidence type="ECO:0000256" key="2">
    <source>
        <dbReference type="ARBA" id="ARBA00023157"/>
    </source>
</evidence>
<dbReference type="PANTHER" id="PTHR28627:SF1">
    <property type="entry name" value="CYTOCHROME C OXIDASE ASSEMBLY FACTOR 5"/>
    <property type="match status" value="1"/>
</dbReference>
<sequence length="137" mass="14967">MPSSCKDIRTALAACLQESDCVMVSRNSAADCLREPLVNTLPPKCVQLKHTFGECKRGLIDMRKRFRGNMPISVSKELEGGGAQEGKMLYAGRPAYSSNEGGGGREKGPMSESDAELIERERQINAGTFKGDLRDKE</sequence>
<dbReference type="Proteomes" id="UP000799437">
    <property type="component" value="Unassembled WGS sequence"/>
</dbReference>
<protein>
    <recommendedName>
        <fullName evidence="6">Cytochrome c oxidase assembly protein</fullName>
    </recommendedName>
</protein>
<dbReference type="EMBL" id="ML996570">
    <property type="protein sequence ID" value="KAF2758871.1"/>
    <property type="molecule type" value="Genomic_DNA"/>
</dbReference>
<keyword evidence="2" id="KW-1015">Disulfide bond</keyword>
<gene>
    <name evidence="4" type="ORF">EJ05DRAFT_475122</name>
</gene>
<evidence type="ECO:0000313" key="5">
    <source>
        <dbReference type="Proteomes" id="UP000799437"/>
    </source>
</evidence>
<dbReference type="Pfam" id="PF10203">
    <property type="entry name" value="Pet191_N"/>
    <property type="match status" value="1"/>
</dbReference>
<evidence type="ECO:0000256" key="1">
    <source>
        <dbReference type="ARBA" id="ARBA00007785"/>
    </source>
</evidence>